<proteinExistence type="predicted"/>
<dbReference type="Pfam" id="PF05378">
    <property type="entry name" value="Hydant_A_N"/>
    <property type="match status" value="1"/>
</dbReference>
<feature type="domain" description="Hydantoinase A/oxoprolinase" evidence="2">
    <location>
        <begin position="216"/>
        <end position="395"/>
    </location>
</feature>
<dbReference type="SUPFAM" id="SSF53067">
    <property type="entry name" value="Actin-like ATPase domain"/>
    <property type="match status" value="2"/>
</dbReference>
<dbReference type="InterPro" id="IPR024071">
    <property type="entry name" value="S-Me-THD_C_sf"/>
</dbReference>
<dbReference type="VEuPathDB" id="FungiDB:A1O9_12206"/>
<sequence length="996" mass="105767">MGSIADYSPRYRIGVDVGGTNTDAALAEARSDKGSAPPTVRIIDSSKSPTTSDVTSGICNVITDLLTKSRIAISDILSINIGTTHFVNAIVQADRNKLRPVGVLRLCGPFCREVPPFGDFPEELRSVLAGPVGYISGGLEIDGRVIAEIDEAEVRSFADTLSEAEVKTVVVNGVFAPLDTSTVTQEEEVKTMLLKAIPGIDIVCSRDIGRIGYLERENASILNAAILAFGRVTISRFQKAVEALGVSCPLYLTQNDGTVLDAYSASRTPIRTFSSGATNSLIGALFLSGIHDPGSDIDLKKSQVIMCDIGGTTSDFAALSPSGLPRQSPATVKVGGVRTAFSMPEVLSIGLGGGSKVSRDENRNVKVGPLSVGHLLTSESQCFGGPVLTATDIVVSSGLGHQVKGHGFKLQDLDENLVKLARQNIRNQIENGIDIMKTSDLPVVLLLVGGGSIILLDQIQNVAHCLQPAFSDVANAVGAAIAKISGDVDTIIVPGQTPYEEIKRNISQQAIEIAVQNGAQRNTVQVMEVDLIPLQYMTNGSLRAVAKAVGQLRWDSEFEPIKSSLVDGAEDDCSQSATKLQSSTRSLLPVLDRASISTYRPNVSKATGEWYVSPTDLLFIAEGNGILGTGGGGSAYTAYLDSLRVLAGSSHGKMRIVDPKSLKAGSEAVTFRAPSVSNERLTGDHELQLAAEALARYKGLDKFAGVMAAEIGGSNGMRAFAVATALDIPVIDADEIGRAFPRVDMSLPFVYKAASPCPAVLSDARANTQVVVSTENATKFENMARCVAVELGLFVGLAMAINSDVISKYCVHRSLSMSWFLGKAICTARIMKADIVDALISSIPGGRRLYSGKITDVSREVKGGWTVGFVTLALDDELKATHSENGQCTVDERPLQLQYQNEFLYAALKNPDSSLQVLCTTPDLISVLDQDGIAVGTHELRYGLRVSVISMPADPLWKTAEGMAAGGPKAFGLDIDYNDYGVDWQQPMSVIETFGV</sequence>
<dbReference type="Gene3D" id="2.40.390.10">
    <property type="entry name" value="CV3147-like"/>
    <property type="match status" value="1"/>
</dbReference>
<dbReference type="Pfam" id="PF20906">
    <property type="entry name" value="S-Me-THD_C"/>
    <property type="match status" value="1"/>
</dbReference>
<dbReference type="PANTHER" id="PTHR11365:SF10">
    <property type="entry name" value="HYDANTOINASE_OXOPROLINASE"/>
    <property type="match status" value="1"/>
</dbReference>
<accession>A0A072NXX1</accession>
<dbReference type="GeneID" id="25287100"/>
<dbReference type="InterPro" id="IPR008040">
    <property type="entry name" value="Hydant_A_N"/>
</dbReference>
<comment type="caution">
    <text evidence="6">The sequence shown here is derived from an EMBL/GenBank/DDBJ whole genome shotgun (WGS) entry which is preliminary data.</text>
</comment>
<evidence type="ECO:0008006" key="8">
    <source>
        <dbReference type="Google" id="ProtNLM"/>
    </source>
</evidence>
<dbReference type="AlphaFoldDB" id="A0A072NXX1"/>
<evidence type="ECO:0000259" key="4">
    <source>
        <dbReference type="Pfam" id="PF06032"/>
    </source>
</evidence>
<gene>
    <name evidence="6" type="ORF">A1O9_12206</name>
</gene>
<evidence type="ECO:0000313" key="7">
    <source>
        <dbReference type="Proteomes" id="UP000027920"/>
    </source>
</evidence>
<dbReference type="HOGENOM" id="CLU_007154_0_0_1"/>
<dbReference type="SUPFAM" id="SSF160991">
    <property type="entry name" value="CV3147-like"/>
    <property type="match status" value="1"/>
</dbReference>
<feature type="domain" description="Hydantoinase/oxoprolinase N-terminal" evidence="3">
    <location>
        <begin position="12"/>
        <end position="194"/>
    </location>
</feature>
<evidence type="ECO:0000256" key="1">
    <source>
        <dbReference type="SAM" id="MobiDB-lite"/>
    </source>
</evidence>
<feature type="domain" description="S-Me-THD N-terminal" evidence="4">
    <location>
        <begin position="615"/>
        <end position="771"/>
    </location>
</feature>
<feature type="region of interest" description="Disordered" evidence="1">
    <location>
        <begin position="29"/>
        <end position="53"/>
    </location>
</feature>
<dbReference type="Proteomes" id="UP000027920">
    <property type="component" value="Unassembled WGS sequence"/>
</dbReference>
<dbReference type="InterPro" id="IPR027479">
    <property type="entry name" value="S-Me-THD_N_sf"/>
</dbReference>
<dbReference type="PANTHER" id="PTHR11365">
    <property type="entry name" value="5-OXOPROLINASE RELATED"/>
    <property type="match status" value="1"/>
</dbReference>
<evidence type="ECO:0000259" key="2">
    <source>
        <dbReference type="Pfam" id="PF01968"/>
    </source>
</evidence>
<dbReference type="InterPro" id="IPR010318">
    <property type="entry name" value="S-Me-THD_N"/>
</dbReference>
<organism evidence="6 7">
    <name type="scientific">Exophiala aquamarina CBS 119918</name>
    <dbReference type="NCBI Taxonomy" id="1182545"/>
    <lineage>
        <taxon>Eukaryota</taxon>
        <taxon>Fungi</taxon>
        <taxon>Dikarya</taxon>
        <taxon>Ascomycota</taxon>
        <taxon>Pezizomycotina</taxon>
        <taxon>Eurotiomycetes</taxon>
        <taxon>Chaetothyriomycetidae</taxon>
        <taxon>Chaetothyriales</taxon>
        <taxon>Herpotrichiellaceae</taxon>
        <taxon>Exophiala</taxon>
    </lineage>
</organism>
<name>A0A072NXX1_9EURO</name>
<evidence type="ECO:0000259" key="3">
    <source>
        <dbReference type="Pfam" id="PF05378"/>
    </source>
</evidence>
<dbReference type="OrthoDB" id="5404895at2759"/>
<dbReference type="InterPro" id="IPR045079">
    <property type="entry name" value="Oxoprolinase-like"/>
</dbReference>
<evidence type="ECO:0000313" key="6">
    <source>
        <dbReference type="EMBL" id="KEF51868.1"/>
    </source>
</evidence>
<reference evidence="6 7" key="1">
    <citation type="submission" date="2013-03" db="EMBL/GenBank/DDBJ databases">
        <title>The Genome Sequence of Exophiala aquamarina CBS 119918.</title>
        <authorList>
            <consortium name="The Broad Institute Genomics Platform"/>
            <person name="Cuomo C."/>
            <person name="de Hoog S."/>
            <person name="Gorbushina A."/>
            <person name="Walker B."/>
            <person name="Young S.K."/>
            <person name="Zeng Q."/>
            <person name="Gargeya S."/>
            <person name="Fitzgerald M."/>
            <person name="Haas B."/>
            <person name="Abouelleil A."/>
            <person name="Allen A.W."/>
            <person name="Alvarado L."/>
            <person name="Arachchi H.M."/>
            <person name="Berlin A.M."/>
            <person name="Chapman S.B."/>
            <person name="Gainer-Dewar J."/>
            <person name="Goldberg J."/>
            <person name="Griggs A."/>
            <person name="Gujja S."/>
            <person name="Hansen M."/>
            <person name="Howarth C."/>
            <person name="Imamovic A."/>
            <person name="Ireland A."/>
            <person name="Larimer J."/>
            <person name="McCowan C."/>
            <person name="Murphy C."/>
            <person name="Pearson M."/>
            <person name="Poon T.W."/>
            <person name="Priest M."/>
            <person name="Roberts A."/>
            <person name="Saif S."/>
            <person name="Shea T."/>
            <person name="Sisk P."/>
            <person name="Sykes S."/>
            <person name="Wortman J."/>
            <person name="Nusbaum C."/>
            <person name="Birren B."/>
        </authorList>
    </citation>
    <scope>NUCLEOTIDE SEQUENCE [LARGE SCALE GENOMIC DNA]</scope>
    <source>
        <strain evidence="6 7">CBS 119918</strain>
    </source>
</reference>
<dbReference type="Gene3D" id="3.40.1610.10">
    <property type="entry name" value="CV3147-like domain"/>
    <property type="match status" value="1"/>
</dbReference>
<dbReference type="InterPro" id="IPR048350">
    <property type="entry name" value="S-Me-THD-like_C"/>
</dbReference>
<dbReference type="GO" id="GO:0016787">
    <property type="term" value="F:hydrolase activity"/>
    <property type="evidence" value="ECO:0007669"/>
    <property type="project" value="InterPro"/>
</dbReference>
<keyword evidence="7" id="KW-1185">Reference proteome</keyword>
<dbReference type="Pfam" id="PF06032">
    <property type="entry name" value="S-Me-THD_N"/>
    <property type="match status" value="1"/>
</dbReference>
<evidence type="ECO:0000259" key="5">
    <source>
        <dbReference type="Pfam" id="PF20906"/>
    </source>
</evidence>
<dbReference type="InterPro" id="IPR043129">
    <property type="entry name" value="ATPase_NBD"/>
</dbReference>
<protein>
    <recommendedName>
        <fullName evidence="8">Hydantoinase/oxoprolinase</fullName>
    </recommendedName>
</protein>
<dbReference type="EMBL" id="AMGV01000021">
    <property type="protein sequence ID" value="KEF51868.1"/>
    <property type="molecule type" value="Genomic_DNA"/>
</dbReference>
<dbReference type="RefSeq" id="XP_013254458.1">
    <property type="nucleotide sequence ID" value="XM_013399004.1"/>
</dbReference>
<dbReference type="Pfam" id="PF01968">
    <property type="entry name" value="Hydantoinase_A"/>
    <property type="match status" value="1"/>
</dbReference>
<feature type="domain" description="S-Me-THD-like C-terminal" evidence="5">
    <location>
        <begin position="778"/>
        <end position="978"/>
    </location>
</feature>
<dbReference type="InterPro" id="IPR002821">
    <property type="entry name" value="Hydantoinase_A"/>
</dbReference>
<dbReference type="Gene3D" id="3.30.420.40">
    <property type="match status" value="1"/>
</dbReference>